<dbReference type="Proteomes" id="UP000663856">
    <property type="component" value="Unassembled WGS sequence"/>
</dbReference>
<evidence type="ECO:0008006" key="5">
    <source>
        <dbReference type="Google" id="ProtNLM"/>
    </source>
</evidence>
<feature type="signal peptide" evidence="2">
    <location>
        <begin position="1"/>
        <end position="22"/>
    </location>
</feature>
<comment type="caution">
    <text evidence="3">The sequence shown here is derived from an EMBL/GenBank/DDBJ whole genome shotgun (WGS) entry which is preliminary data.</text>
</comment>
<feature type="compositionally biased region" description="Polar residues" evidence="1">
    <location>
        <begin position="130"/>
        <end position="140"/>
    </location>
</feature>
<dbReference type="AlphaFoldDB" id="A0A816RRV3"/>
<sequence>MKTNIFCLIFLIFLNENYRVNALECYYCLSTAANATGCHDKFNVNGTLISTHTFLNTDAICTKMVGKLSDGNRFTLRNVSPSGCPQRLESSAIVGNFSSVQISDLKIYCCNKHLCNRALTVASSEDETQSKSPTMSFINSQKRKTIANSK</sequence>
<gene>
    <name evidence="3" type="ORF">WKI299_LOCUS15389</name>
</gene>
<proteinExistence type="predicted"/>
<evidence type="ECO:0000313" key="3">
    <source>
        <dbReference type="EMBL" id="CAF2077247.1"/>
    </source>
</evidence>
<dbReference type="EMBL" id="CAJNRF010005990">
    <property type="protein sequence ID" value="CAF2077247.1"/>
    <property type="molecule type" value="Genomic_DNA"/>
</dbReference>
<evidence type="ECO:0000256" key="1">
    <source>
        <dbReference type="SAM" id="MobiDB-lite"/>
    </source>
</evidence>
<organism evidence="3 4">
    <name type="scientific">Rotaria magnacalcarata</name>
    <dbReference type="NCBI Taxonomy" id="392030"/>
    <lineage>
        <taxon>Eukaryota</taxon>
        <taxon>Metazoa</taxon>
        <taxon>Spiralia</taxon>
        <taxon>Gnathifera</taxon>
        <taxon>Rotifera</taxon>
        <taxon>Eurotatoria</taxon>
        <taxon>Bdelloidea</taxon>
        <taxon>Philodinida</taxon>
        <taxon>Philodinidae</taxon>
        <taxon>Rotaria</taxon>
    </lineage>
</organism>
<evidence type="ECO:0000313" key="4">
    <source>
        <dbReference type="Proteomes" id="UP000663856"/>
    </source>
</evidence>
<feature type="region of interest" description="Disordered" evidence="1">
    <location>
        <begin position="130"/>
        <end position="150"/>
    </location>
</feature>
<name>A0A816RRV3_9BILA</name>
<accession>A0A816RRV3</accession>
<evidence type="ECO:0000256" key="2">
    <source>
        <dbReference type="SAM" id="SignalP"/>
    </source>
</evidence>
<feature type="chain" id="PRO_5032269572" description="Sodefrin-like factor" evidence="2">
    <location>
        <begin position="23"/>
        <end position="150"/>
    </location>
</feature>
<protein>
    <recommendedName>
        <fullName evidence="5">Sodefrin-like factor</fullName>
    </recommendedName>
</protein>
<keyword evidence="2" id="KW-0732">Signal</keyword>
<reference evidence="3" key="1">
    <citation type="submission" date="2021-02" db="EMBL/GenBank/DDBJ databases">
        <authorList>
            <person name="Nowell W R."/>
        </authorList>
    </citation>
    <scope>NUCLEOTIDE SEQUENCE</scope>
</reference>
<feature type="compositionally biased region" description="Basic residues" evidence="1">
    <location>
        <begin position="141"/>
        <end position="150"/>
    </location>
</feature>